<reference evidence="2" key="1">
    <citation type="submission" date="2023-05" db="EMBL/GenBank/DDBJ databases">
        <title>Streptantibioticus silvisoli sp. nov., acidotolerant actinomycetes 1 from pine litter.</title>
        <authorList>
            <person name="Swiecimska M."/>
            <person name="Golinska P."/>
            <person name="Sangal V."/>
            <person name="Wachnowicz B."/>
            <person name="Goodfellow M."/>
        </authorList>
    </citation>
    <scope>NUCLEOTIDE SEQUENCE</scope>
    <source>
        <strain evidence="2">SL13</strain>
    </source>
</reference>
<dbReference type="SUPFAM" id="SSF48179">
    <property type="entry name" value="6-phosphogluconate dehydrogenase C-terminal domain-like"/>
    <property type="match status" value="1"/>
</dbReference>
<dbReference type="Gene3D" id="1.10.1040.50">
    <property type="match status" value="1"/>
</dbReference>
<dbReference type="InterPro" id="IPR001753">
    <property type="entry name" value="Enoyl-CoA_hydra/iso"/>
</dbReference>
<sequence length="671" mass="69328">MAEQHGAVRWERDRDGITVVVLDDPGRTSNMVNARYYDGLNACLDDLEARRATLRGVIVTSAKHSFFSGQDVDFGEIPPQEMAGLYGLLVPVRDQLRRLETLGRPVAAALTGSALGGGLEIGLACHYRVGLDAPGVFWGLAETGMGLMPGGGGVVRAIRMFGVAAVVERIVGPGPVYRPAEALRAGLVDELAPSREEVIARARAWIARQPAADDGGPARQRWEQPGYVIPGRPPGTPRFDAEVRALAATLDALPGSAFTPAPRAVLTAAAESVRLDADAAFQAETRHFLDLLETPARANMSKAFFFDAQSIANGAARPPGHPPWRPEQVAVLGGGTLATDIADRCARGGHSVRRNAAEDCDLVIHADGDDGSGAGADTGAGRMVIGGVEVGLRLFVPTGRPPLLTVFFDDESAPLVEIACPDGTPDSVVAQAFDVAAGLGIAVVVRGTRMSFVDRLRRALRAEIDALLAEGVDPHTVERARAYAGFTDASPVAPPAPDAPAPSAPHPVRPHPEARTPGAPRAGTAEPGCPLGELAERLLMAGAVGARHAMADGIVLAEADANLGSLLGAGFPSWTGGVVQYAASRPGGPAAFTTRTVELADHHGERFRLPGSPMPVAALAPAPVAVPAEATTSAEATATVTAPASALSPDASTATATAPAPDARPTPDRNA</sequence>
<name>A0AA90JZW5_9ACTN</name>
<dbReference type="GO" id="GO:0016509">
    <property type="term" value="F:long-chain (3S)-3-hydroxyacyl-CoA dehydrogenase (NAD+) activity"/>
    <property type="evidence" value="ECO:0007669"/>
    <property type="project" value="TreeGrafter"/>
</dbReference>
<dbReference type="CDD" id="cd06558">
    <property type="entry name" value="crotonase-like"/>
    <property type="match status" value="1"/>
</dbReference>
<feature type="region of interest" description="Disordered" evidence="1">
    <location>
        <begin position="211"/>
        <end position="233"/>
    </location>
</feature>
<feature type="region of interest" description="Disordered" evidence="1">
    <location>
        <begin position="629"/>
        <end position="671"/>
    </location>
</feature>
<comment type="caution">
    <text evidence="2">The sequence shown here is derived from an EMBL/GenBank/DDBJ whole genome shotgun (WGS) entry which is preliminary data.</text>
</comment>
<feature type="region of interest" description="Disordered" evidence="1">
    <location>
        <begin position="488"/>
        <end position="527"/>
    </location>
</feature>
<dbReference type="GO" id="GO:0004300">
    <property type="term" value="F:enoyl-CoA hydratase activity"/>
    <property type="evidence" value="ECO:0007669"/>
    <property type="project" value="TreeGrafter"/>
</dbReference>
<dbReference type="PANTHER" id="PTHR43612:SF3">
    <property type="entry name" value="TRIFUNCTIONAL ENZYME SUBUNIT ALPHA, MITOCHONDRIAL"/>
    <property type="match status" value="1"/>
</dbReference>
<feature type="compositionally biased region" description="Low complexity" evidence="1">
    <location>
        <begin position="629"/>
        <end position="663"/>
    </location>
</feature>
<dbReference type="RefSeq" id="WP_271318095.1">
    <property type="nucleotide sequence ID" value="NZ_JABXJJ020000032.1"/>
</dbReference>
<protein>
    <submittedName>
        <fullName evidence="2">Enoyl-CoA hydratase-related protein</fullName>
    </submittedName>
</protein>
<accession>A0AA90JZW5</accession>
<evidence type="ECO:0000256" key="1">
    <source>
        <dbReference type="SAM" id="MobiDB-lite"/>
    </source>
</evidence>
<dbReference type="SUPFAM" id="SSF52096">
    <property type="entry name" value="ClpP/crotonase"/>
    <property type="match status" value="1"/>
</dbReference>
<dbReference type="EMBL" id="JABXJJ020000032">
    <property type="protein sequence ID" value="MDI5972461.1"/>
    <property type="molecule type" value="Genomic_DNA"/>
</dbReference>
<evidence type="ECO:0000313" key="2">
    <source>
        <dbReference type="EMBL" id="MDI5972461.1"/>
    </source>
</evidence>
<dbReference type="InterPro" id="IPR008927">
    <property type="entry name" value="6-PGluconate_DH-like_C_sf"/>
</dbReference>
<dbReference type="GO" id="GO:0006635">
    <property type="term" value="P:fatty acid beta-oxidation"/>
    <property type="evidence" value="ECO:0007669"/>
    <property type="project" value="TreeGrafter"/>
</dbReference>
<dbReference type="PANTHER" id="PTHR43612">
    <property type="entry name" value="TRIFUNCTIONAL ENZYME SUBUNIT ALPHA"/>
    <property type="match status" value="1"/>
</dbReference>
<dbReference type="InterPro" id="IPR050136">
    <property type="entry name" value="FA_oxidation_alpha_subunit"/>
</dbReference>
<feature type="compositionally biased region" description="Pro residues" evidence="1">
    <location>
        <begin position="492"/>
        <end position="507"/>
    </location>
</feature>
<dbReference type="AlphaFoldDB" id="A0AA90JZW5"/>
<proteinExistence type="predicted"/>
<organism evidence="2">
    <name type="scientific">Streptantibioticus silvisoli</name>
    <dbReference type="NCBI Taxonomy" id="2705255"/>
    <lineage>
        <taxon>Bacteria</taxon>
        <taxon>Bacillati</taxon>
        <taxon>Actinomycetota</taxon>
        <taxon>Actinomycetes</taxon>
        <taxon>Kitasatosporales</taxon>
        <taxon>Streptomycetaceae</taxon>
        <taxon>Streptantibioticus</taxon>
    </lineage>
</organism>
<gene>
    <name evidence="2" type="ORF">POF50_024495</name>
</gene>
<dbReference type="Gene3D" id="3.90.226.10">
    <property type="entry name" value="2-enoyl-CoA Hydratase, Chain A, domain 1"/>
    <property type="match status" value="1"/>
</dbReference>
<dbReference type="Pfam" id="PF00378">
    <property type="entry name" value="ECH_1"/>
    <property type="match status" value="1"/>
</dbReference>
<dbReference type="InterPro" id="IPR029045">
    <property type="entry name" value="ClpP/crotonase-like_dom_sf"/>
</dbReference>